<name>A0A382QNK9_9ZZZZ</name>
<feature type="non-terminal residue" evidence="4">
    <location>
        <position position="317"/>
    </location>
</feature>
<feature type="domain" description="Tyr recombinase" evidence="3">
    <location>
        <begin position="178"/>
        <end position="317"/>
    </location>
</feature>
<dbReference type="Gene3D" id="1.10.150.130">
    <property type="match status" value="1"/>
</dbReference>
<dbReference type="SUPFAM" id="SSF56349">
    <property type="entry name" value="DNA breaking-rejoining enzymes"/>
    <property type="match status" value="1"/>
</dbReference>
<dbReference type="InterPro" id="IPR010998">
    <property type="entry name" value="Integrase_recombinase_N"/>
</dbReference>
<dbReference type="InterPro" id="IPR025269">
    <property type="entry name" value="SAM-like_dom"/>
</dbReference>
<reference evidence="4" key="1">
    <citation type="submission" date="2018-05" db="EMBL/GenBank/DDBJ databases">
        <authorList>
            <person name="Lanie J.A."/>
            <person name="Ng W.-L."/>
            <person name="Kazmierczak K.M."/>
            <person name="Andrzejewski T.M."/>
            <person name="Davidsen T.M."/>
            <person name="Wayne K.J."/>
            <person name="Tettelin H."/>
            <person name="Glass J.I."/>
            <person name="Rusch D."/>
            <person name="Podicherti R."/>
            <person name="Tsui H.-C.T."/>
            <person name="Winkler M.E."/>
        </authorList>
    </citation>
    <scope>NUCLEOTIDE SEQUENCE</scope>
</reference>
<dbReference type="GO" id="GO:0006310">
    <property type="term" value="P:DNA recombination"/>
    <property type="evidence" value="ECO:0007669"/>
    <property type="project" value="UniProtKB-KW"/>
</dbReference>
<accession>A0A382QNK9</accession>
<evidence type="ECO:0000313" key="4">
    <source>
        <dbReference type="EMBL" id="SVC86332.1"/>
    </source>
</evidence>
<evidence type="ECO:0000256" key="1">
    <source>
        <dbReference type="ARBA" id="ARBA00023125"/>
    </source>
</evidence>
<dbReference type="GO" id="GO:0003677">
    <property type="term" value="F:DNA binding"/>
    <property type="evidence" value="ECO:0007669"/>
    <property type="project" value="UniProtKB-KW"/>
</dbReference>
<evidence type="ECO:0000256" key="2">
    <source>
        <dbReference type="ARBA" id="ARBA00023172"/>
    </source>
</evidence>
<dbReference type="InterPro" id="IPR013762">
    <property type="entry name" value="Integrase-like_cat_sf"/>
</dbReference>
<dbReference type="Pfam" id="PF13102">
    <property type="entry name" value="Phage_int_SAM_5"/>
    <property type="match status" value="1"/>
</dbReference>
<organism evidence="4">
    <name type="scientific">marine metagenome</name>
    <dbReference type="NCBI Taxonomy" id="408172"/>
    <lineage>
        <taxon>unclassified sequences</taxon>
        <taxon>metagenomes</taxon>
        <taxon>ecological metagenomes</taxon>
    </lineage>
</organism>
<keyword evidence="2" id="KW-0233">DNA recombination</keyword>
<proteinExistence type="predicted"/>
<dbReference type="PROSITE" id="PS51898">
    <property type="entry name" value="TYR_RECOMBINASE"/>
    <property type="match status" value="1"/>
</dbReference>
<dbReference type="Gene3D" id="1.10.443.10">
    <property type="entry name" value="Intergrase catalytic core"/>
    <property type="match status" value="1"/>
</dbReference>
<gene>
    <name evidence="4" type="ORF">METZ01_LOCUS339186</name>
</gene>
<dbReference type="InterPro" id="IPR002104">
    <property type="entry name" value="Integrase_catalytic"/>
</dbReference>
<dbReference type="GO" id="GO:0015074">
    <property type="term" value="P:DNA integration"/>
    <property type="evidence" value="ECO:0007669"/>
    <property type="project" value="InterPro"/>
</dbReference>
<dbReference type="AlphaFoldDB" id="A0A382QNK9"/>
<dbReference type="InterPro" id="IPR011010">
    <property type="entry name" value="DNA_brk_join_enz"/>
</dbReference>
<evidence type="ECO:0000259" key="3">
    <source>
        <dbReference type="PROSITE" id="PS51898"/>
    </source>
</evidence>
<sequence>MATLKKRRKLWYARVRWYEKNNPYQKEKLIPLRTESKVEAMERLSEVKKVDSDIKNGMAFAFPWLTDSIQTTVKRFTLSDAVKHYVEHRNKLKLRPKTLELNNEGIDYFIKSVGANRPFETINTNHISVFVDFLEARRLSVSSINIHLRTVNTMFRYFQKIGMLNKVPIIEQRRIDKKDPNYITDDEFQSITELKWLDDFYKRLFFFYRETGLRLRESSIAILSGQWLDLPCETKSHTQRSIELNDTLRMIFVELRDWSENGYGSTLKDAYGHISKMFKKALREVGSDEEKHFHSLRHTFAVRSLISGVSIYELKLL</sequence>
<keyword evidence="1" id="KW-0238">DNA-binding</keyword>
<dbReference type="EMBL" id="UINC01115363">
    <property type="protein sequence ID" value="SVC86332.1"/>
    <property type="molecule type" value="Genomic_DNA"/>
</dbReference>
<protein>
    <recommendedName>
        <fullName evidence="3">Tyr recombinase domain-containing protein</fullName>
    </recommendedName>
</protein>